<gene>
    <name evidence="1" type="ORF">ATC70_005620</name>
</gene>
<accession>A0AAN7D9W4</accession>
<organism evidence="1 2">
    <name type="scientific">Mucor velutinosus</name>
    <dbReference type="NCBI Taxonomy" id="708070"/>
    <lineage>
        <taxon>Eukaryota</taxon>
        <taxon>Fungi</taxon>
        <taxon>Fungi incertae sedis</taxon>
        <taxon>Mucoromycota</taxon>
        <taxon>Mucoromycotina</taxon>
        <taxon>Mucoromycetes</taxon>
        <taxon>Mucorales</taxon>
        <taxon>Mucorineae</taxon>
        <taxon>Mucoraceae</taxon>
        <taxon>Mucor</taxon>
    </lineage>
</organism>
<protein>
    <submittedName>
        <fullName evidence="1">Uncharacterized protein</fullName>
    </submittedName>
</protein>
<sequence length="90" mass="10060">MALATRRTDLYIPGCYEGDGAETIVKVGTRRLSIARLVATPWTSSIKNTTCHFDFLRQTVLPDVAFCLIQEDYKLLPMNNGAFDDTMGNE</sequence>
<dbReference type="AlphaFoldDB" id="A0AAN7D9W4"/>
<dbReference type="Proteomes" id="UP001304243">
    <property type="component" value="Unassembled WGS sequence"/>
</dbReference>
<comment type="caution">
    <text evidence="1">The sequence shown here is derived from an EMBL/GenBank/DDBJ whole genome shotgun (WGS) entry which is preliminary data.</text>
</comment>
<dbReference type="RefSeq" id="XP_064680282.1">
    <property type="nucleotide sequence ID" value="XM_064824905.1"/>
</dbReference>
<keyword evidence="2" id="KW-1185">Reference proteome</keyword>
<evidence type="ECO:0000313" key="2">
    <source>
        <dbReference type="Proteomes" id="UP001304243"/>
    </source>
</evidence>
<name>A0AAN7D9W4_9FUNG</name>
<reference evidence="1 2" key="1">
    <citation type="submission" date="2022-11" db="EMBL/GenBank/DDBJ databases">
        <title>Mucor velutinosus strain NIH1002 WGS.</title>
        <authorList>
            <person name="Subramanian P."/>
            <person name="Mullikin J.C."/>
            <person name="Segre J.A."/>
            <person name="Zelazny A.M."/>
        </authorList>
    </citation>
    <scope>NUCLEOTIDE SEQUENCE [LARGE SCALE GENOMIC DNA]</scope>
    <source>
        <strain evidence="1 2">NIH1002</strain>
    </source>
</reference>
<dbReference type="EMBL" id="JASEJX010000016">
    <property type="protein sequence ID" value="KAK4513616.1"/>
    <property type="molecule type" value="Genomic_DNA"/>
</dbReference>
<dbReference type="GeneID" id="89949306"/>
<evidence type="ECO:0000313" key="1">
    <source>
        <dbReference type="EMBL" id="KAK4513616.1"/>
    </source>
</evidence>
<proteinExistence type="predicted"/>